<dbReference type="EMBL" id="MGGP01000016">
    <property type="protein sequence ID" value="OGM32315.1"/>
    <property type="molecule type" value="Genomic_DNA"/>
</dbReference>
<dbReference type="Pfam" id="PF13624">
    <property type="entry name" value="SurA_N_3"/>
    <property type="match status" value="1"/>
</dbReference>
<evidence type="ECO:0000313" key="1">
    <source>
        <dbReference type="EMBL" id="OGM32315.1"/>
    </source>
</evidence>
<evidence type="ECO:0000313" key="2">
    <source>
        <dbReference type="Proteomes" id="UP000178870"/>
    </source>
</evidence>
<organism evidence="1 2">
    <name type="scientific">Candidatus Woesebacteria bacterium RIFCSPHIGHO2_01_FULL_44_21</name>
    <dbReference type="NCBI Taxonomy" id="1802503"/>
    <lineage>
        <taxon>Bacteria</taxon>
        <taxon>Candidatus Woeseibacteriota</taxon>
    </lineage>
</organism>
<dbReference type="Gene3D" id="1.10.4030.10">
    <property type="entry name" value="Porin chaperone SurA, peptide-binding domain"/>
    <property type="match status" value="1"/>
</dbReference>
<gene>
    <name evidence="1" type="ORF">A2803_04115</name>
</gene>
<accession>A0A1F7Z0V4</accession>
<comment type="caution">
    <text evidence="1">The sequence shown here is derived from an EMBL/GenBank/DDBJ whole genome shotgun (WGS) entry which is preliminary data.</text>
</comment>
<evidence type="ECO:0008006" key="3">
    <source>
        <dbReference type="Google" id="ProtNLM"/>
    </source>
</evidence>
<dbReference type="InterPro" id="IPR027304">
    <property type="entry name" value="Trigger_fact/SurA_dom_sf"/>
</dbReference>
<sequence>MAAKVVKKVSKVNNKVEKKPVASVKASMGMRKRLFIFVVVLALAYVLFSSKDLFVAATVNGYPLSRVSVVRELEKQGGKQVLDNLISEMLVSQEARKANITVTDADIDAKVSALKEQMSAQGQDIDALLATQGISQADFRDQIKVQLYVEKLLEGKVTITDEKIAEFIETNKAYLPTNLDEEGLKKLAREELLQQELSTQYSTWIAEVKQNADINYFVEY</sequence>
<reference evidence="1 2" key="1">
    <citation type="journal article" date="2016" name="Nat. Commun.">
        <title>Thousands of microbial genomes shed light on interconnected biogeochemical processes in an aquifer system.</title>
        <authorList>
            <person name="Anantharaman K."/>
            <person name="Brown C.T."/>
            <person name="Hug L.A."/>
            <person name="Sharon I."/>
            <person name="Castelle C.J."/>
            <person name="Probst A.J."/>
            <person name="Thomas B.C."/>
            <person name="Singh A."/>
            <person name="Wilkins M.J."/>
            <person name="Karaoz U."/>
            <person name="Brodie E.L."/>
            <person name="Williams K.H."/>
            <person name="Hubbard S.S."/>
            <person name="Banfield J.F."/>
        </authorList>
    </citation>
    <scope>NUCLEOTIDE SEQUENCE [LARGE SCALE GENOMIC DNA]</scope>
</reference>
<dbReference type="PANTHER" id="PTHR47245">
    <property type="entry name" value="PEPTIDYLPROLYL ISOMERASE"/>
    <property type="match status" value="1"/>
</dbReference>
<dbReference type="Proteomes" id="UP000178870">
    <property type="component" value="Unassembled WGS sequence"/>
</dbReference>
<dbReference type="PANTHER" id="PTHR47245:SF2">
    <property type="entry name" value="PEPTIDYL-PROLYL CIS-TRANS ISOMERASE HP_0175-RELATED"/>
    <property type="match status" value="1"/>
</dbReference>
<protein>
    <recommendedName>
        <fullName evidence="3">SurA N-terminal domain-containing protein</fullName>
    </recommendedName>
</protein>
<dbReference type="InterPro" id="IPR050245">
    <property type="entry name" value="PrsA_foldase"/>
</dbReference>
<proteinExistence type="predicted"/>
<dbReference type="AlphaFoldDB" id="A0A1F7Z0V4"/>
<name>A0A1F7Z0V4_9BACT</name>
<dbReference type="SUPFAM" id="SSF109998">
    <property type="entry name" value="Triger factor/SurA peptide-binding domain-like"/>
    <property type="match status" value="1"/>
</dbReference>